<reference evidence="1 2" key="1">
    <citation type="submission" date="2015-03" db="EMBL/GenBank/DDBJ databases">
        <title>Draft genome of the nematode, Opisthorchis viverrini.</title>
        <authorList>
            <person name="Mitreva M."/>
        </authorList>
    </citation>
    <scope>NUCLEOTIDE SEQUENCE [LARGE SCALE GENOMIC DNA]</scope>
    <source>
        <strain evidence="1">Khon Kaen</strain>
    </source>
</reference>
<dbReference type="Proteomes" id="UP000243686">
    <property type="component" value="Unassembled WGS sequence"/>
</dbReference>
<dbReference type="EMBL" id="KV906403">
    <property type="protein sequence ID" value="OON14806.1"/>
    <property type="molecule type" value="Genomic_DNA"/>
</dbReference>
<evidence type="ECO:0008006" key="3">
    <source>
        <dbReference type="Google" id="ProtNLM"/>
    </source>
</evidence>
<gene>
    <name evidence="1" type="ORF">X801_09399</name>
</gene>
<accession>A0A1S8WK35</accession>
<protein>
    <recommendedName>
        <fullName evidence="3">Protein kinase domain-containing protein</fullName>
    </recommendedName>
</protein>
<organism evidence="1 2">
    <name type="scientific">Opisthorchis viverrini</name>
    <name type="common">Southeast Asian liver fluke</name>
    <dbReference type="NCBI Taxonomy" id="6198"/>
    <lineage>
        <taxon>Eukaryota</taxon>
        <taxon>Metazoa</taxon>
        <taxon>Spiralia</taxon>
        <taxon>Lophotrochozoa</taxon>
        <taxon>Platyhelminthes</taxon>
        <taxon>Trematoda</taxon>
        <taxon>Digenea</taxon>
        <taxon>Opisthorchiida</taxon>
        <taxon>Opisthorchiata</taxon>
        <taxon>Opisthorchiidae</taxon>
        <taxon>Opisthorchis</taxon>
    </lineage>
</organism>
<evidence type="ECO:0000313" key="2">
    <source>
        <dbReference type="Proteomes" id="UP000243686"/>
    </source>
</evidence>
<dbReference type="SUPFAM" id="SSF56112">
    <property type="entry name" value="Protein kinase-like (PK-like)"/>
    <property type="match status" value="1"/>
</dbReference>
<dbReference type="AlphaFoldDB" id="A0A1S8WK35"/>
<keyword evidence="2" id="KW-1185">Reference proteome</keyword>
<proteinExistence type="predicted"/>
<name>A0A1S8WK35_OPIVI</name>
<evidence type="ECO:0000313" key="1">
    <source>
        <dbReference type="EMBL" id="OON14806.1"/>
    </source>
</evidence>
<dbReference type="Gene3D" id="3.30.200.20">
    <property type="entry name" value="Phosphorylase Kinase, domain 1"/>
    <property type="match status" value="1"/>
</dbReference>
<dbReference type="InterPro" id="IPR011009">
    <property type="entry name" value="Kinase-like_dom_sf"/>
</dbReference>
<sequence>MFAMKVLKKASLKLRDRVRTKVERDILAAVRHPFIVRLEYGYLFIRLVLFLYTERVRVYMVVAVVISNKQLLKHTKFKIKRRGVGQVFNVAPLKSEHENTSYV</sequence>